<organism evidence="15 16">
    <name type="scientific">Clostridium thailandense</name>
    <dbReference type="NCBI Taxonomy" id="2794346"/>
    <lineage>
        <taxon>Bacteria</taxon>
        <taxon>Bacillati</taxon>
        <taxon>Bacillota</taxon>
        <taxon>Clostridia</taxon>
        <taxon>Eubacteriales</taxon>
        <taxon>Clostridiaceae</taxon>
        <taxon>Clostridium</taxon>
    </lineage>
</organism>
<name>A0A949U0R1_9CLOT</name>
<evidence type="ECO:0000259" key="14">
    <source>
        <dbReference type="PROSITE" id="PS50109"/>
    </source>
</evidence>
<dbReference type="PANTHER" id="PTHR45528:SF1">
    <property type="entry name" value="SENSOR HISTIDINE KINASE CPXA"/>
    <property type="match status" value="1"/>
</dbReference>
<evidence type="ECO:0000313" key="15">
    <source>
        <dbReference type="EMBL" id="MBV7275230.1"/>
    </source>
</evidence>
<dbReference type="SMART" id="SM00388">
    <property type="entry name" value="HisKA"/>
    <property type="match status" value="1"/>
</dbReference>
<evidence type="ECO:0000256" key="5">
    <source>
        <dbReference type="ARBA" id="ARBA00022553"/>
    </source>
</evidence>
<dbReference type="InterPro" id="IPR005467">
    <property type="entry name" value="His_kinase_dom"/>
</dbReference>
<dbReference type="GO" id="GO:0000155">
    <property type="term" value="F:phosphorelay sensor kinase activity"/>
    <property type="evidence" value="ECO:0007669"/>
    <property type="project" value="InterPro"/>
</dbReference>
<reference evidence="15" key="1">
    <citation type="submission" date="2020-12" db="EMBL/GenBank/DDBJ databases">
        <title>Clostridium thailandense sp. nov., a novel acetogenic bacterium isolated from peat land soil in Thailand.</title>
        <authorList>
            <person name="Chaikitkaew S."/>
            <person name="Birkeland N.K."/>
        </authorList>
    </citation>
    <scope>NUCLEOTIDE SEQUENCE</scope>
    <source>
        <strain evidence="15">PL3</strain>
    </source>
</reference>
<evidence type="ECO:0000256" key="12">
    <source>
        <dbReference type="SAM" id="Coils"/>
    </source>
</evidence>
<dbReference type="PROSITE" id="PS50109">
    <property type="entry name" value="HIS_KIN"/>
    <property type="match status" value="1"/>
</dbReference>
<keyword evidence="5" id="KW-0597">Phosphoprotein</keyword>
<evidence type="ECO:0000256" key="9">
    <source>
        <dbReference type="ARBA" id="ARBA00022840"/>
    </source>
</evidence>
<keyword evidence="16" id="KW-1185">Reference proteome</keyword>
<feature type="domain" description="Histidine kinase" evidence="14">
    <location>
        <begin position="201"/>
        <end position="417"/>
    </location>
</feature>
<feature type="coiled-coil region" evidence="12">
    <location>
        <begin position="178"/>
        <end position="205"/>
    </location>
</feature>
<keyword evidence="4" id="KW-1003">Cell membrane</keyword>
<gene>
    <name evidence="15" type="ORF">I6U48_20225</name>
</gene>
<evidence type="ECO:0000256" key="8">
    <source>
        <dbReference type="ARBA" id="ARBA00022777"/>
    </source>
</evidence>
<keyword evidence="13" id="KW-0812">Transmembrane</keyword>
<evidence type="ECO:0000256" key="3">
    <source>
        <dbReference type="ARBA" id="ARBA00012438"/>
    </source>
</evidence>
<accession>A0A949U0R1</accession>
<keyword evidence="7" id="KW-0547">Nucleotide-binding</keyword>
<dbReference type="CDD" id="cd00082">
    <property type="entry name" value="HisKA"/>
    <property type="match status" value="1"/>
</dbReference>
<comment type="subcellular location">
    <subcellularLocation>
        <location evidence="2">Cell membrane</location>
        <topology evidence="2">Multi-pass membrane protein</topology>
    </subcellularLocation>
</comment>
<evidence type="ECO:0000256" key="6">
    <source>
        <dbReference type="ARBA" id="ARBA00022679"/>
    </source>
</evidence>
<evidence type="ECO:0000256" key="7">
    <source>
        <dbReference type="ARBA" id="ARBA00022741"/>
    </source>
</evidence>
<evidence type="ECO:0000256" key="1">
    <source>
        <dbReference type="ARBA" id="ARBA00000085"/>
    </source>
</evidence>
<feature type="transmembrane region" description="Helical" evidence="13">
    <location>
        <begin position="15"/>
        <end position="36"/>
    </location>
</feature>
<dbReference type="FunFam" id="3.30.565.10:FF:000006">
    <property type="entry name" value="Sensor histidine kinase WalK"/>
    <property type="match status" value="1"/>
</dbReference>
<comment type="catalytic activity">
    <reaction evidence="1">
        <text>ATP + protein L-histidine = ADP + protein N-phospho-L-histidine.</text>
        <dbReference type="EC" id="2.7.13.3"/>
    </reaction>
</comment>
<dbReference type="Pfam" id="PF02518">
    <property type="entry name" value="HATPase_c"/>
    <property type="match status" value="1"/>
</dbReference>
<feature type="transmembrane region" description="Helical" evidence="13">
    <location>
        <begin position="107"/>
        <end position="130"/>
    </location>
</feature>
<evidence type="ECO:0000313" key="16">
    <source>
        <dbReference type="Proteomes" id="UP000694308"/>
    </source>
</evidence>
<dbReference type="SMART" id="SM00387">
    <property type="entry name" value="HATPase_c"/>
    <property type="match status" value="1"/>
</dbReference>
<proteinExistence type="predicted"/>
<keyword evidence="6" id="KW-0808">Transferase</keyword>
<dbReference type="InterPro" id="IPR050398">
    <property type="entry name" value="HssS/ArlS-like"/>
</dbReference>
<dbReference type="InterPro" id="IPR003661">
    <property type="entry name" value="HisK_dim/P_dom"/>
</dbReference>
<keyword evidence="13" id="KW-1133">Transmembrane helix</keyword>
<comment type="caution">
    <text evidence="15">The sequence shown here is derived from an EMBL/GenBank/DDBJ whole genome shotgun (WGS) entry which is preliminary data.</text>
</comment>
<keyword evidence="9" id="KW-0067">ATP-binding</keyword>
<dbReference type="EMBL" id="JAEEGC010000117">
    <property type="protein sequence ID" value="MBV7275230.1"/>
    <property type="molecule type" value="Genomic_DNA"/>
</dbReference>
<evidence type="ECO:0000256" key="13">
    <source>
        <dbReference type="SAM" id="Phobius"/>
    </source>
</evidence>
<dbReference type="InterPro" id="IPR003594">
    <property type="entry name" value="HATPase_dom"/>
</dbReference>
<dbReference type="Proteomes" id="UP000694308">
    <property type="component" value="Unassembled WGS sequence"/>
</dbReference>
<protein>
    <recommendedName>
        <fullName evidence="3">histidine kinase</fullName>
        <ecNumber evidence="3">2.7.13.3</ecNumber>
    </recommendedName>
</protein>
<dbReference type="GO" id="GO:0005524">
    <property type="term" value="F:ATP binding"/>
    <property type="evidence" value="ECO:0007669"/>
    <property type="project" value="UniProtKB-KW"/>
</dbReference>
<dbReference type="PANTHER" id="PTHR45528">
    <property type="entry name" value="SENSOR HISTIDINE KINASE CPXA"/>
    <property type="match status" value="1"/>
</dbReference>
<keyword evidence="12" id="KW-0175">Coiled coil</keyword>
<dbReference type="AlphaFoldDB" id="A0A949U0R1"/>
<dbReference type="EC" id="2.7.13.3" evidence="3"/>
<keyword evidence="11 13" id="KW-0472">Membrane</keyword>
<dbReference type="RefSeq" id="WP_218322285.1">
    <property type="nucleotide sequence ID" value="NZ_JAEEGC010000117.1"/>
</dbReference>
<evidence type="ECO:0000256" key="11">
    <source>
        <dbReference type="ARBA" id="ARBA00023136"/>
    </source>
</evidence>
<evidence type="ECO:0000256" key="10">
    <source>
        <dbReference type="ARBA" id="ARBA00023012"/>
    </source>
</evidence>
<dbReference type="Pfam" id="PF00512">
    <property type="entry name" value="HisKA"/>
    <property type="match status" value="1"/>
</dbReference>
<evidence type="ECO:0000256" key="2">
    <source>
        <dbReference type="ARBA" id="ARBA00004651"/>
    </source>
</evidence>
<evidence type="ECO:0000256" key="4">
    <source>
        <dbReference type="ARBA" id="ARBA00022475"/>
    </source>
</evidence>
<keyword evidence="10" id="KW-0902">Two-component regulatory system</keyword>
<sequence length="421" mass="48921">MIDYIKKEPLFKKMFTFLLISLLLMWSILLISQYYLLEQVHREQIKLNQEVVGKLVSIYPERELEIVKTVINKNDEKYLEIGNKTLLKYGYDINTKAFEDDIFKGSFYMFMACTIVGAFVIMLLNIVLFLRGSKYLGERLEYFSKNIDKVMAGDYSVNMLGDTEGILSRISIQFEQMIRRLKISFEALEKEKENIKSLITDISHQLKTPLASIKMFNSLLLEENIEENERIEFLNRSRADINKLEWLTGSLVKLSRLEAGMINLKKEKGDIKETICEAVNEVYLKASKKDIDISFESEDSIFIIYDHKWTKEAIINVIENAIKYTEVGGYIKISVNKMESYVRLDIEDNGIGIDGEEVNNIFKRFYRGNSKIVQESEGSGVGLYLTRKILEEQGGCITVKSEKDQWTTFSLFLQNCCECWR</sequence>
<dbReference type="GO" id="GO:0005886">
    <property type="term" value="C:plasma membrane"/>
    <property type="evidence" value="ECO:0007669"/>
    <property type="project" value="UniProtKB-SubCell"/>
</dbReference>
<keyword evidence="8 15" id="KW-0418">Kinase</keyword>
<dbReference type="CDD" id="cd00075">
    <property type="entry name" value="HATPase"/>
    <property type="match status" value="1"/>
</dbReference>